<keyword evidence="11" id="KW-1185">Reference proteome</keyword>
<comment type="cofactor">
    <cofactor evidence="8">
        <name>AMP</name>
        <dbReference type="ChEBI" id="CHEBI:456215"/>
    </cofactor>
</comment>
<evidence type="ECO:0000256" key="5">
    <source>
        <dbReference type="ARBA" id="ARBA00022982"/>
    </source>
</evidence>
<dbReference type="GO" id="GO:0009055">
    <property type="term" value="F:electron transfer activity"/>
    <property type="evidence" value="ECO:0007669"/>
    <property type="project" value="InterPro"/>
</dbReference>
<dbReference type="PANTHER" id="PTHR21294">
    <property type="entry name" value="ELECTRON TRANSFER FLAVOPROTEIN BETA-SUBUNIT"/>
    <property type="match status" value="1"/>
</dbReference>
<comment type="subunit">
    <text evidence="2">Heterodimer of an alpha and a beta subunit.</text>
</comment>
<dbReference type="GO" id="GO:0033539">
    <property type="term" value="P:fatty acid beta-oxidation using acyl-CoA dehydrogenase"/>
    <property type="evidence" value="ECO:0007669"/>
    <property type="project" value="TreeGrafter"/>
</dbReference>
<proteinExistence type="inferred from homology"/>
<dbReference type="PIRSF" id="PIRSF000090">
    <property type="entry name" value="Beta-ETF"/>
    <property type="match status" value="1"/>
</dbReference>
<evidence type="ECO:0000256" key="7">
    <source>
        <dbReference type="ARBA" id="ARBA00042002"/>
    </source>
</evidence>
<keyword evidence="5" id="KW-0249">Electron transport</keyword>
<dbReference type="InterPro" id="IPR033948">
    <property type="entry name" value="ETF_beta_N"/>
</dbReference>
<protein>
    <recommendedName>
        <fullName evidence="3">Electron transfer flavoprotein subunit beta</fullName>
    </recommendedName>
    <alternativeName>
        <fullName evidence="7">Electron transfer flavoprotein small subunit</fullName>
    </alternativeName>
</protein>
<dbReference type="FunFam" id="3.40.50.620:FF:000011">
    <property type="entry name" value="Electron transfer flavoprotein subunit beta"/>
    <property type="match status" value="1"/>
</dbReference>
<keyword evidence="4" id="KW-0813">Transport</keyword>
<dbReference type="InterPro" id="IPR014729">
    <property type="entry name" value="Rossmann-like_a/b/a_fold"/>
</dbReference>
<sequence>MFTVKILVPVKRVVDYKIQVRPADDGLGVALSGVKMSPNPFDENAIEESLRLKEAGIATEVTVVSFGSAVNHDVLRHGLAMGADRAILVETDQTLGSLGVAKLLKALAERETPGLILMGKQSIDEDAGQAPQMLAGLLNWPQATFASSVKVTGQEVEVVREVDGGMETLKLSLPAVISADLRLNSPRFVKLPNLMMAKKKPIETVSADELVPELETKLKTKFVGYPPARDPVRILNSVDELIEKLKSEAGVL</sequence>
<comment type="caution">
    <text evidence="10">The sequence shown here is derived from an EMBL/GenBank/DDBJ whole genome shotgun (WGS) entry which is preliminary data.</text>
</comment>
<evidence type="ECO:0000256" key="8">
    <source>
        <dbReference type="ARBA" id="ARBA00049933"/>
    </source>
</evidence>
<dbReference type="AlphaFoldDB" id="A0A2R5FCV5"/>
<name>A0A2R5FCV5_9PROT</name>
<evidence type="ECO:0000256" key="6">
    <source>
        <dbReference type="ARBA" id="ARBA00025649"/>
    </source>
</evidence>
<dbReference type="InterPro" id="IPR014730">
    <property type="entry name" value="ETF_a/b_N"/>
</dbReference>
<dbReference type="PROSITE" id="PS01065">
    <property type="entry name" value="ETF_BETA"/>
    <property type="match status" value="1"/>
</dbReference>
<dbReference type="PANTHER" id="PTHR21294:SF8">
    <property type="entry name" value="ELECTRON TRANSFER FLAVOPROTEIN SUBUNIT BETA"/>
    <property type="match status" value="1"/>
</dbReference>
<evidence type="ECO:0000256" key="3">
    <source>
        <dbReference type="ARBA" id="ARBA00016797"/>
    </source>
</evidence>
<dbReference type="Pfam" id="PF01012">
    <property type="entry name" value="ETF"/>
    <property type="match status" value="1"/>
</dbReference>
<comment type="function">
    <text evidence="6">The electron transfer flavoprotein serves as a specific electron acceptor for other dehydrogenases. It transfers the electrons to the main respiratory chain via ETF-ubiquinone oxidoreductase (ETF dehydrogenase).</text>
</comment>
<comment type="similarity">
    <text evidence="1">Belongs to the ETF beta-subunit/FixA family.</text>
</comment>
<evidence type="ECO:0000313" key="10">
    <source>
        <dbReference type="EMBL" id="GBG16030.1"/>
    </source>
</evidence>
<gene>
    <name evidence="10" type="primary">fixA</name>
    <name evidence="10" type="ORF">NMK_3654</name>
</gene>
<dbReference type="Gene3D" id="3.40.50.620">
    <property type="entry name" value="HUPs"/>
    <property type="match status" value="1"/>
</dbReference>
<dbReference type="CDD" id="cd01714">
    <property type="entry name" value="ETF_beta"/>
    <property type="match status" value="1"/>
</dbReference>
<dbReference type="SUPFAM" id="SSF52402">
    <property type="entry name" value="Adenine nucleotide alpha hydrolases-like"/>
    <property type="match status" value="1"/>
</dbReference>
<dbReference type="Proteomes" id="UP000245081">
    <property type="component" value="Unassembled WGS sequence"/>
</dbReference>
<evidence type="ECO:0000313" key="11">
    <source>
        <dbReference type="Proteomes" id="UP000245081"/>
    </source>
</evidence>
<reference evidence="10 11" key="1">
    <citation type="journal article" date="2018" name="Environ. Microbiol.">
        <title>Isolation and genomic characterization of Novimethylophilus kurashikiensis gen. nov. sp. nov., a new lanthanide-dependent methylotrophic species of Methylophilaceae.</title>
        <authorList>
            <person name="Lv H."/>
            <person name="Sahin N."/>
            <person name="Tani A."/>
        </authorList>
    </citation>
    <scope>NUCLEOTIDE SEQUENCE [LARGE SCALE GENOMIC DNA]</scope>
    <source>
        <strain evidence="10 11">La2-4</strain>
    </source>
</reference>
<evidence type="ECO:0000256" key="4">
    <source>
        <dbReference type="ARBA" id="ARBA00022448"/>
    </source>
</evidence>
<feature type="domain" description="Electron transfer flavoprotein alpha/beta-subunit N-terminal" evidence="9">
    <location>
        <begin position="26"/>
        <end position="214"/>
    </location>
</feature>
<accession>A0A2R5FCV5</accession>
<dbReference type="SMART" id="SM00893">
    <property type="entry name" value="ETF"/>
    <property type="match status" value="1"/>
</dbReference>
<organism evidence="10 11">
    <name type="scientific">Novimethylophilus kurashikiensis</name>
    <dbReference type="NCBI Taxonomy" id="1825523"/>
    <lineage>
        <taxon>Bacteria</taxon>
        <taxon>Pseudomonadati</taxon>
        <taxon>Pseudomonadota</taxon>
        <taxon>Betaproteobacteria</taxon>
        <taxon>Nitrosomonadales</taxon>
        <taxon>Methylophilaceae</taxon>
        <taxon>Novimethylophilus</taxon>
    </lineage>
</organism>
<dbReference type="InterPro" id="IPR000049">
    <property type="entry name" value="ET-Flavoprotein_bsu_CS"/>
</dbReference>
<dbReference type="InterPro" id="IPR012255">
    <property type="entry name" value="ETF_b"/>
</dbReference>
<dbReference type="GO" id="GO:0009063">
    <property type="term" value="P:amino acid catabolic process"/>
    <property type="evidence" value="ECO:0007669"/>
    <property type="project" value="TreeGrafter"/>
</dbReference>
<evidence type="ECO:0000256" key="2">
    <source>
        <dbReference type="ARBA" id="ARBA00011355"/>
    </source>
</evidence>
<evidence type="ECO:0000256" key="1">
    <source>
        <dbReference type="ARBA" id="ARBA00007557"/>
    </source>
</evidence>
<dbReference type="EMBL" id="BDOQ01000028">
    <property type="protein sequence ID" value="GBG16030.1"/>
    <property type="molecule type" value="Genomic_DNA"/>
</dbReference>
<evidence type="ECO:0000259" key="9">
    <source>
        <dbReference type="SMART" id="SM00893"/>
    </source>
</evidence>